<dbReference type="InterPro" id="IPR000782">
    <property type="entry name" value="FAS1_domain"/>
</dbReference>
<evidence type="ECO:0000259" key="2">
    <source>
        <dbReference type="PROSITE" id="PS50213"/>
    </source>
</evidence>
<evidence type="ECO:0000313" key="3">
    <source>
        <dbReference type="EMBL" id="CAB5022449.1"/>
    </source>
</evidence>
<dbReference type="PANTHER" id="PTHR10900">
    <property type="entry name" value="PERIOSTIN-RELATED"/>
    <property type="match status" value="1"/>
</dbReference>
<reference evidence="3" key="1">
    <citation type="submission" date="2020-05" db="EMBL/GenBank/DDBJ databases">
        <authorList>
            <person name="Chiriac C."/>
            <person name="Salcher M."/>
            <person name="Ghai R."/>
            <person name="Kavagutti S V."/>
        </authorList>
    </citation>
    <scope>NUCLEOTIDE SEQUENCE</scope>
</reference>
<gene>
    <name evidence="3" type="ORF">UFOPK4098_00940</name>
    <name evidence="4" type="ORF">UFOPK4347_01694</name>
</gene>
<dbReference type="PROSITE" id="PS51257">
    <property type="entry name" value="PROKAR_LIPOPROTEIN"/>
    <property type="match status" value="1"/>
</dbReference>
<dbReference type="FunFam" id="2.30.180.10:FF:000032">
    <property type="entry name" value="Fasciclin domain-containing protein, putative"/>
    <property type="match status" value="1"/>
</dbReference>
<protein>
    <submittedName>
        <fullName evidence="3">Unannotated protein</fullName>
    </submittedName>
</protein>
<organism evidence="3">
    <name type="scientific">freshwater metagenome</name>
    <dbReference type="NCBI Taxonomy" id="449393"/>
    <lineage>
        <taxon>unclassified sequences</taxon>
        <taxon>metagenomes</taxon>
        <taxon>ecological metagenomes</taxon>
    </lineage>
</organism>
<feature type="region of interest" description="Disordered" evidence="1">
    <location>
        <begin position="37"/>
        <end position="59"/>
    </location>
</feature>
<dbReference type="EMBL" id="CAFBPN010000047">
    <property type="protein sequence ID" value="CAB5022449.1"/>
    <property type="molecule type" value="Genomic_DNA"/>
</dbReference>
<dbReference type="InterPro" id="IPR050904">
    <property type="entry name" value="Adhesion/Biosynth-related"/>
</dbReference>
<proteinExistence type="predicted"/>
<dbReference type="AlphaFoldDB" id="A0A6J7R0T4"/>
<dbReference type="SUPFAM" id="SSF82153">
    <property type="entry name" value="FAS1 domain"/>
    <property type="match status" value="1"/>
</dbReference>
<dbReference type="PROSITE" id="PS50213">
    <property type="entry name" value="FAS1"/>
    <property type="match status" value="1"/>
</dbReference>
<evidence type="ECO:0000256" key="1">
    <source>
        <dbReference type="SAM" id="MobiDB-lite"/>
    </source>
</evidence>
<dbReference type="PANTHER" id="PTHR10900:SF77">
    <property type="entry name" value="FI19380P1"/>
    <property type="match status" value="1"/>
</dbReference>
<sequence>MRKSQKFIALGAVVTLGLFATACGSDSDDIATEEATTETVAEEVMTEETTTTESTESPVAADPQNIVDTAAANPDFSTLVSLVTTAGLASTLAGEGPFTVLAPTNAAFEALAKKMGVTMDELSTTLTTDVELLKKVLTSHVIAGKVMAADTAALNGMEADLVSGEKAKVVSADGVVSFTIGTSTATVTTPDVEASNGVIHIVDMPLLPLELQK</sequence>
<dbReference type="GO" id="GO:0005615">
    <property type="term" value="C:extracellular space"/>
    <property type="evidence" value="ECO:0007669"/>
    <property type="project" value="TreeGrafter"/>
</dbReference>
<evidence type="ECO:0000313" key="4">
    <source>
        <dbReference type="EMBL" id="CAB5068139.1"/>
    </source>
</evidence>
<dbReference type="Gene3D" id="2.30.180.10">
    <property type="entry name" value="FAS1 domain"/>
    <property type="match status" value="1"/>
</dbReference>
<dbReference type="SMART" id="SM00554">
    <property type="entry name" value="FAS1"/>
    <property type="match status" value="1"/>
</dbReference>
<feature type="compositionally biased region" description="Low complexity" evidence="1">
    <location>
        <begin position="47"/>
        <end position="57"/>
    </location>
</feature>
<name>A0A6J7R0T4_9ZZZZ</name>
<dbReference type="EMBL" id="CAFBQU010000084">
    <property type="protein sequence ID" value="CAB5068139.1"/>
    <property type="molecule type" value="Genomic_DNA"/>
</dbReference>
<dbReference type="InterPro" id="IPR036378">
    <property type="entry name" value="FAS1_dom_sf"/>
</dbReference>
<dbReference type="Pfam" id="PF02469">
    <property type="entry name" value="Fasciclin"/>
    <property type="match status" value="1"/>
</dbReference>
<accession>A0A6J7R0T4</accession>
<feature type="domain" description="FAS1" evidence="2">
    <location>
        <begin position="63"/>
        <end position="206"/>
    </location>
</feature>
<feature type="compositionally biased region" description="Acidic residues" evidence="1">
    <location>
        <begin position="37"/>
        <end position="46"/>
    </location>
</feature>